<dbReference type="PANTHER" id="PTHR43591:SF24">
    <property type="entry name" value="2-METHOXY-6-POLYPRENYL-1,4-BENZOQUINOL METHYLASE, MITOCHONDRIAL"/>
    <property type="match status" value="1"/>
</dbReference>
<accession>A0ABD5YCA7</accession>
<comment type="caution">
    <text evidence="2">The sequence shown here is derived from an EMBL/GenBank/DDBJ whole genome shotgun (WGS) entry which is preliminary data.</text>
</comment>
<dbReference type="Pfam" id="PF08241">
    <property type="entry name" value="Methyltransf_11"/>
    <property type="match status" value="1"/>
</dbReference>
<dbReference type="RefSeq" id="WP_267663019.1">
    <property type="nucleotide sequence ID" value="NZ_JAODIX010000019.1"/>
</dbReference>
<organism evidence="2 3">
    <name type="scientific">Halorubrum yunnanense</name>
    <dbReference type="NCBI Taxonomy" id="1526162"/>
    <lineage>
        <taxon>Archaea</taxon>
        <taxon>Methanobacteriati</taxon>
        <taxon>Methanobacteriota</taxon>
        <taxon>Stenosarchaea group</taxon>
        <taxon>Halobacteria</taxon>
        <taxon>Halobacteriales</taxon>
        <taxon>Haloferacaceae</taxon>
        <taxon>Halorubrum</taxon>
    </lineage>
</organism>
<dbReference type="Gene3D" id="3.40.50.150">
    <property type="entry name" value="Vaccinia Virus protein VP39"/>
    <property type="match status" value="1"/>
</dbReference>
<proteinExistence type="predicted"/>
<dbReference type="PANTHER" id="PTHR43591">
    <property type="entry name" value="METHYLTRANSFERASE"/>
    <property type="match status" value="1"/>
</dbReference>
<dbReference type="AlphaFoldDB" id="A0ABD5YCA7"/>
<dbReference type="CDD" id="cd02440">
    <property type="entry name" value="AdoMet_MTases"/>
    <property type="match status" value="1"/>
</dbReference>
<sequence>MRRFSAEYLEHTRAGMWADDRAALADLELSSRRRVLDVGCGTGELTRVLDAEAGPDATVIGVDADPDLLAVAREETGLRYAAGDATRLPFPDDAVDLAVCQALLINLPDPAVAVGELARVSSDLVAAVEPDNGDVTVRSTVAAEERLEREAREAYLKGVDTDVALGDRVREAFAAGGLGDLRTHRYVHEKRTEPPYAETALSSAARKASGAGLADHREELIAATSLDAYDDLRRRWREMGREVVDAIGDREYERVERVPFDVTVGRVE</sequence>
<keyword evidence="3" id="KW-1185">Reference proteome</keyword>
<dbReference type="EC" id="2.1.1.-" evidence="2"/>
<evidence type="ECO:0000313" key="2">
    <source>
        <dbReference type="EMBL" id="MFC7186042.1"/>
    </source>
</evidence>
<evidence type="ECO:0000313" key="3">
    <source>
        <dbReference type="Proteomes" id="UP001596390"/>
    </source>
</evidence>
<dbReference type="SUPFAM" id="SSF53335">
    <property type="entry name" value="S-adenosyl-L-methionine-dependent methyltransferases"/>
    <property type="match status" value="1"/>
</dbReference>
<dbReference type="InterPro" id="IPR029063">
    <property type="entry name" value="SAM-dependent_MTases_sf"/>
</dbReference>
<dbReference type="InterPro" id="IPR013216">
    <property type="entry name" value="Methyltransf_11"/>
</dbReference>
<keyword evidence="2" id="KW-0808">Transferase</keyword>
<keyword evidence="2" id="KW-0489">Methyltransferase</keyword>
<gene>
    <name evidence="2" type="ORF">ACFQMK_03905</name>
</gene>
<dbReference type="GO" id="GO:0032259">
    <property type="term" value="P:methylation"/>
    <property type="evidence" value="ECO:0007669"/>
    <property type="project" value="UniProtKB-KW"/>
</dbReference>
<evidence type="ECO:0000259" key="1">
    <source>
        <dbReference type="Pfam" id="PF08241"/>
    </source>
</evidence>
<dbReference type="EMBL" id="JBHSZZ010000019">
    <property type="protein sequence ID" value="MFC7186042.1"/>
    <property type="molecule type" value="Genomic_DNA"/>
</dbReference>
<reference evidence="2 3" key="1">
    <citation type="journal article" date="2019" name="Int. J. Syst. Evol. Microbiol.">
        <title>The Global Catalogue of Microorganisms (GCM) 10K type strain sequencing project: providing services to taxonomists for standard genome sequencing and annotation.</title>
        <authorList>
            <consortium name="The Broad Institute Genomics Platform"/>
            <consortium name="The Broad Institute Genome Sequencing Center for Infectious Disease"/>
            <person name="Wu L."/>
            <person name="Ma J."/>
        </authorList>
    </citation>
    <scope>NUCLEOTIDE SEQUENCE [LARGE SCALE GENOMIC DNA]</scope>
    <source>
        <strain evidence="2 3">Q85</strain>
    </source>
</reference>
<feature type="domain" description="Methyltransferase type 11" evidence="1">
    <location>
        <begin position="36"/>
        <end position="120"/>
    </location>
</feature>
<dbReference type="GO" id="GO:0008168">
    <property type="term" value="F:methyltransferase activity"/>
    <property type="evidence" value="ECO:0007669"/>
    <property type="project" value="UniProtKB-KW"/>
</dbReference>
<dbReference type="Proteomes" id="UP001596390">
    <property type="component" value="Unassembled WGS sequence"/>
</dbReference>
<name>A0ABD5YCA7_9EURY</name>
<protein>
    <submittedName>
        <fullName evidence="2">Class I SAM-dependent methyltransferase</fullName>
        <ecNumber evidence="2">2.1.1.-</ecNumber>
    </submittedName>
</protein>